<dbReference type="STRING" id="764291.STRUR_0639"/>
<dbReference type="InterPro" id="IPR004701">
    <property type="entry name" value="PTS_EIIA_man-typ"/>
</dbReference>
<evidence type="ECO:0000256" key="1">
    <source>
        <dbReference type="ARBA" id="ARBA00004496"/>
    </source>
</evidence>
<keyword evidence="4" id="KW-0762">Sugar transport</keyword>
<proteinExistence type="predicted"/>
<dbReference type="AlphaFoldDB" id="G5KDJ5"/>
<keyword evidence="8" id="KW-1133">Transmembrane helix</keyword>
<keyword evidence="8" id="KW-0812">Transmembrane</keyword>
<dbReference type="eggNOG" id="COG2893">
    <property type="taxonomic scope" value="Bacteria"/>
</dbReference>
<feature type="domain" description="PTS EIIA type-4" evidence="9">
    <location>
        <begin position="2"/>
        <end position="127"/>
    </location>
</feature>
<dbReference type="SUPFAM" id="SSF53062">
    <property type="entry name" value="PTS system fructose IIA component-like"/>
    <property type="match status" value="1"/>
</dbReference>
<dbReference type="Proteomes" id="UP000005388">
    <property type="component" value="Unassembled WGS sequence"/>
</dbReference>
<keyword evidence="8" id="KW-0472">Membrane</keyword>
<keyword evidence="7" id="KW-0418">Kinase</keyword>
<dbReference type="GO" id="GO:0005737">
    <property type="term" value="C:cytoplasm"/>
    <property type="evidence" value="ECO:0007669"/>
    <property type="project" value="UniProtKB-SubCell"/>
</dbReference>
<dbReference type="EMBL" id="AEUZ02000001">
    <property type="protein sequence ID" value="EHJ57323.1"/>
    <property type="molecule type" value="Genomic_DNA"/>
</dbReference>
<dbReference type="PROSITE" id="PS51096">
    <property type="entry name" value="PTS_EIIA_TYPE_4"/>
    <property type="match status" value="1"/>
</dbReference>
<keyword evidence="3" id="KW-0963">Cytoplasm</keyword>
<dbReference type="CDD" id="cd00006">
    <property type="entry name" value="PTS_IIA_man"/>
    <property type="match status" value="1"/>
</dbReference>
<dbReference type="InterPro" id="IPR036662">
    <property type="entry name" value="PTS_EIIA_man-typ_sf"/>
</dbReference>
<keyword evidence="11" id="KW-1185">Reference proteome</keyword>
<sequence>MKRKYLIASHGKFSSGLKNSIAILTGQAENIETIDAYIDDSDFSDIIEVFIKKIDINEQGIIFTDLFGGSVNQKITRLLLAESKKNIVLISNANLAIILTILFLTPDSKLTNEIIDNAISESNVTRVEIQSIVNDDEEDFLS</sequence>
<evidence type="ECO:0000256" key="6">
    <source>
        <dbReference type="ARBA" id="ARBA00022683"/>
    </source>
</evidence>
<evidence type="ECO:0000313" key="10">
    <source>
        <dbReference type="EMBL" id="EHJ57323.1"/>
    </source>
</evidence>
<comment type="subcellular location">
    <subcellularLocation>
        <location evidence="1">Cytoplasm</location>
    </subcellularLocation>
</comment>
<gene>
    <name evidence="10" type="ORF">STRUR_0639</name>
</gene>
<keyword evidence="6" id="KW-0598">Phosphotransferase system</keyword>
<dbReference type="GO" id="GO:0016020">
    <property type="term" value="C:membrane"/>
    <property type="evidence" value="ECO:0007669"/>
    <property type="project" value="InterPro"/>
</dbReference>
<dbReference type="GO" id="GO:0009401">
    <property type="term" value="P:phosphoenolpyruvate-dependent sugar phosphotransferase system"/>
    <property type="evidence" value="ECO:0007669"/>
    <property type="project" value="UniProtKB-KW"/>
</dbReference>
<evidence type="ECO:0000313" key="11">
    <source>
        <dbReference type="Proteomes" id="UP000005388"/>
    </source>
</evidence>
<name>G5KDJ5_9STRE</name>
<keyword evidence="2" id="KW-0813">Transport</keyword>
<evidence type="ECO:0000256" key="7">
    <source>
        <dbReference type="ARBA" id="ARBA00022777"/>
    </source>
</evidence>
<dbReference type="RefSeq" id="WP_006740037.1">
    <property type="nucleotide sequence ID" value="NZ_AEUZ02000001.1"/>
</dbReference>
<comment type="caution">
    <text evidence="10">The sequence shown here is derived from an EMBL/GenBank/DDBJ whole genome shotgun (WGS) entry which is preliminary data.</text>
</comment>
<dbReference type="PANTHER" id="PTHR33799">
    <property type="entry name" value="PTS PERMEASE-RELATED-RELATED"/>
    <property type="match status" value="1"/>
</dbReference>
<organism evidence="10 11">
    <name type="scientific">Streptococcus urinalis 2285-97</name>
    <dbReference type="NCBI Taxonomy" id="764291"/>
    <lineage>
        <taxon>Bacteria</taxon>
        <taxon>Bacillati</taxon>
        <taxon>Bacillota</taxon>
        <taxon>Bacilli</taxon>
        <taxon>Lactobacillales</taxon>
        <taxon>Streptococcaceae</taxon>
        <taxon>Streptococcus</taxon>
    </lineage>
</organism>
<accession>G5KDJ5</accession>
<evidence type="ECO:0000256" key="8">
    <source>
        <dbReference type="SAM" id="Phobius"/>
    </source>
</evidence>
<dbReference type="InterPro" id="IPR051471">
    <property type="entry name" value="Bacterial_PTS_sugar_comp"/>
</dbReference>
<dbReference type="Gene3D" id="3.40.50.510">
    <property type="entry name" value="Phosphotransferase system, mannose-type IIA component"/>
    <property type="match status" value="1"/>
</dbReference>
<dbReference type="PANTHER" id="PTHR33799:SF1">
    <property type="entry name" value="PTS SYSTEM MANNOSE-SPECIFIC EIIAB COMPONENT-RELATED"/>
    <property type="match status" value="1"/>
</dbReference>
<feature type="transmembrane region" description="Helical" evidence="8">
    <location>
        <begin position="87"/>
        <end position="105"/>
    </location>
</feature>
<evidence type="ECO:0000256" key="3">
    <source>
        <dbReference type="ARBA" id="ARBA00022490"/>
    </source>
</evidence>
<evidence type="ECO:0000256" key="4">
    <source>
        <dbReference type="ARBA" id="ARBA00022597"/>
    </source>
</evidence>
<evidence type="ECO:0000256" key="2">
    <source>
        <dbReference type="ARBA" id="ARBA00022448"/>
    </source>
</evidence>
<dbReference type="Pfam" id="PF03610">
    <property type="entry name" value="EIIA-man"/>
    <property type="match status" value="1"/>
</dbReference>
<evidence type="ECO:0000259" key="9">
    <source>
        <dbReference type="PROSITE" id="PS51096"/>
    </source>
</evidence>
<dbReference type="InterPro" id="IPR033887">
    <property type="entry name" value="PTS_IIA_man"/>
</dbReference>
<protein>
    <submittedName>
        <fullName evidence="10">PTS system fructose IIA component</fullName>
    </submittedName>
</protein>
<dbReference type="GO" id="GO:0016301">
    <property type="term" value="F:kinase activity"/>
    <property type="evidence" value="ECO:0007669"/>
    <property type="project" value="UniProtKB-KW"/>
</dbReference>
<reference evidence="10 11" key="1">
    <citation type="journal article" date="2014" name="Int. J. Syst. Evol. Microbiol.">
        <title>Phylogenomics and the dynamic genome evolution of the genus Streptococcus.</title>
        <authorList>
            <consortium name="The Broad Institute Genome Sequencing Platform"/>
            <person name="Richards V.P."/>
            <person name="Palmer S.R."/>
            <person name="Pavinski Bitar P.D."/>
            <person name="Qin X."/>
            <person name="Weinstock G.M."/>
            <person name="Highlander S.K."/>
            <person name="Town C.D."/>
            <person name="Burne R.A."/>
            <person name="Stanhope M.J."/>
        </authorList>
    </citation>
    <scope>NUCLEOTIDE SEQUENCE [LARGE SCALE GENOMIC DNA]</scope>
    <source>
        <strain evidence="10 11">2285-97</strain>
    </source>
</reference>
<evidence type="ECO:0000256" key="5">
    <source>
        <dbReference type="ARBA" id="ARBA00022679"/>
    </source>
</evidence>
<keyword evidence="5" id="KW-0808">Transferase</keyword>